<proteinExistence type="predicted"/>
<evidence type="ECO:0000313" key="2">
    <source>
        <dbReference type="Proteomes" id="UP001168821"/>
    </source>
</evidence>
<keyword evidence="2" id="KW-1185">Reference proteome</keyword>
<gene>
    <name evidence="1" type="ORF">Zmor_024566</name>
</gene>
<evidence type="ECO:0000313" key="1">
    <source>
        <dbReference type="EMBL" id="KAJ3647015.1"/>
    </source>
</evidence>
<accession>A0AA38M7V5</accession>
<dbReference type="AlphaFoldDB" id="A0AA38M7V5"/>
<reference evidence="1" key="1">
    <citation type="journal article" date="2023" name="G3 (Bethesda)">
        <title>Whole genome assemblies of Zophobas morio and Tenebrio molitor.</title>
        <authorList>
            <person name="Kaur S."/>
            <person name="Stinson S.A."/>
            <person name="diCenzo G.C."/>
        </authorList>
    </citation>
    <scope>NUCLEOTIDE SEQUENCE</scope>
    <source>
        <strain evidence="1">QUZm001</strain>
    </source>
</reference>
<comment type="caution">
    <text evidence="1">The sequence shown here is derived from an EMBL/GenBank/DDBJ whole genome shotgun (WGS) entry which is preliminary data.</text>
</comment>
<dbReference type="EMBL" id="JALNTZ010000007">
    <property type="protein sequence ID" value="KAJ3647015.1"/>
    <property type="molecule type" value="Genomic_DNA"/>
</dbReference>
<organism evidence="1 2">
    <name type="scientific">Zophobas morio</name>
    <dbReference type="NCBI Taxonomy" id="2755281"/>
    <lineage>
        <taxon>Eukaryota</taxon>
        <taxon>Metazoa</taxon>
        <taxon>Ecdysozoa</taxon>
        <taxon>Arthropoda</taxon>
        <taxon>Hexapoda</taxon>
        <taxon>Insecta</taxon>
        <taxon>Pterygota</taxon>
        <taxon>Neoptera</taxon>
        <taxon>Endopterygota</taxon>
        <taxon>Coleoptera</taxon>
        <taxon>Polyphaga</taxon>
        <taxon>Cucujiformia</taxon>
        <taxon>Tenebrionidae</taxon>
        <taxon>Zophobas</taxon>
    </lineage>
</organism>
<name>A0AA38M7V5_9CUCU</name>
<sequence length="183" mass="21625">MWGLIWRICKDLSPLSLKTLYCPLVRSKLEYFSPVWTPIYKVDLEMLEKIQKRFLRMIEFKVGHRHIIGDYSWVMYTFNIPPLSVRRRVYDACVLYGLINGRIDNPHLLSELSFIVPVSNSRLTRSRIIFRVTPALTNIAKNHPRRRMMLAANDLAGRREISIFDSTLSSFRHNVLLFYNNYS</sequence>
<protein>
    <submittedName>
        <fullName evidence="1">Uncharacterized protein</fullName>
    </submittedName>
</protein>
<dbReference type="Proteomes" id="UP001168821">
    <property type="component" value="Unassembled WGS sequence"/>
</dbReference>